<dbReference type="Gene3D" id="2.30.30.40">
    <property type="entry name" value="SH3 Domains"/>
    <property type="match status" value="4"/>
</dbReference>
<dbReference type="InterPro" id="IPR003646">
    <property type="entry name" value="SH3-like_bac-type"/>
</dbReference>
<name>A0A4Z0GT21_9BACL</name>
<dbReference type="PROSITE" id="PS51781">
    <property type="entry name" value="SH3B"/>
    <property type="match status" value="2"/>
</dbReference>
<evidence type="ECO:0000256" key="2">
    <source>
        <dbReference type="ARBA" id="ARBA00022801"/>
    </source>
</evidence>
<feature type="domain" description="SH3b" evidence="5">
    <location>
        <begin position="238"/>
        <end position="302"/>
    </location>
</feature>
<dbReference type="Pfam" id="PF08239">
    <property type="entry name" value="SH3_3"/>
    <property type="match status" value="3"/>
</dbReference>
<feature type="chain" id="PRO_5021306425" description="SH3b domain-containing protein" evidence="4">
    <location>
        <begin position="33"/>
        <end position="517"/>
    </location>
</feature>
<dbReference type="Proteomes" id="UP000298347">
    <property type="component" value="Unassembled WGS sequence"/>
</dbReference>
<evidence type="ECO:0000259" key="5">
    <source>
        <dbReference type="PROSITE" id="PS51781"/>
    </source>
</evidence>
<dbReference type="SMART" id="SM00641">
    <property type="entry name" value="Glyco_25"/>
    <property type="match status" value="1"/>
</dbReference>
<dbReference type="SMART" id="SM00287">
    <property type="entry name" value="SH3b"/>
    <property type="match status" value="4"/>
</dbReference>
<comment type="similarity">
    <text evidence="1">Belongs to the glycosyl hydrolase 25 family.</text>
</comment>
<dbReference type="PROSITE" id="PS51904">
    <property type="entry name" value="GLYCOSYL_HYDROL_F25_2"/>
    <property type="match status" value="1"/>
</dbReference>
<dbReference type="GO" id="GO:0009253">
    <property type="term" value="P:peptidoglycan catabolic process"/>
    <property type="evidence" value="ECO:0007669"/>
    <property type="project" value="InterPro"/>
</dbReference>
<keyword evidence="4" id="KW-0732">Signal</keyword>
<dbReference type="AlphaFoldDB" id="A0A4Z0GT21"/>
<dbReference type="InterPro" id="IPR017853">
    <property type="entry name" value="GH"/>
</dbReference>
<proteinExistence type="inferred from homology"/>
<comment type="caution">
    <text evidence="6">The sequence shown here is derived from an EMBL/GenBank/DDBJ whole genome shotgun (WGS) entry which is preliminary data.</text>
</comment>
<dbReference type="OrthoDB" id="9802228at2"/>
<keyword evidence="3" id="KW-0326">Glycosidase</keyword>
<evidence type="ECO:0000313" key="7">
    <source>
        <dbReference type="Proteomes" id="UP000298347"/>
    </source>
</evidence>
<dbReference type="SUPFAM" id="SSF51445">
    <property type="entry name" value="(Trans)glycosidases"/>
    <property type="match status" value="1"/>
</dbReference>
<protein>
    <recommendedName>
        <fullName evidence="5">SH3b domain-containing protein</fullName>
    </recommendedName>
</protein>
<dbReference type="PANTHER" id="PTHR34408:SF1">
    <property type="entry name" value="GLYCOSYL HYDROLASE FAMILY 19 DOMAIN-CONTAINING PROTEIN HI_1415"/>
    <property type="match status" value="1"/>
</dbReference>
<dbReference type="InterPro" id="IPR052354">
    <property type="entry name" value="Cell_Wall_Dynamics_Protein"/>
</dbReference>
<sequence>MKRLSRKFNVFLLLFSLAAGLLIIPAGKPALAASSYSAYITAGKAYIHTGPGTWYHSVGVYYSYQTLTVTGRSGNWDKVTYGGHTRYIWAGSVRAGSPRIRSYVTPGVIWMRSGPGLKYGRIRYLYQNYYVTIYSRSGNWYRVNYAGKMGYAWAGSIRVGVPPFQSYNGFVNVPSLYLRTDPGLASSRITVLSQNTPVTVFGKSGNWYRVKYGTTTGYSWSESITPGNPPLDYTPVNAYTAYIGYDYLSIYQQPSSGSGVVTTLRERTPVSVIGVAPNDNSWLKINYNGTQGFISKDNVTTNFSTFSPPAGVKYGIDISHYQGTVDFNAVKNAGNSFVIIKASESNNITDSNFASYVQQAKGVGLQVNSYHFFHARTPQDAVNEADFYVSVLNAAGITDSNSFGYTFLDVEAKSGSTVLFDGINPQQMSANINAFMNEMKAKGFTKLGLYSNKSFFESNIDASQLENGLLLWLARYRGMDSNQGIGTQVDLWQYTSNGSVSGISGSVDLDVDYSNNF</sequence>
<reference evidence="6 7" key="1">
    <citation type="journal article" date="2015" name="Int. J. Syst. Evol. Microbiol.">
        <title>Sporolactobacillus shoreae sp. nov. and Sporolactobacillus spathodeae sp. nov., two spore-forming lactic acid bacteria isolated from tree barks in Thailand.</title>
        <authorList>
            <person name="Thamacharoensuk T."/>
            <person name="Kitahara M."/>
            <person name="Ohkuma M."/>
            <person name="Thongchul N."/>
            <person name="Tanasupawat S."/>
        </authorList>
    </citation>
    <scope>NUCLEOTIDE SEQUENCE [LARGE SCALE GENOMIC DNA]</scope>
    <source>
        <strain evidence="6 7">BK92</strain>
    </source>
</reference>
<dbReference type="PANTHER" id="PTHR34408">
    <property type="entry name" value="FAMILY PROTEIN, PUTATIVE-RELATED"/>
    <property type="match status" value="1"/>
</dbReference>
<dbReference type="Gene3D" id="3.20.20.80">
    <property type="entry name" value="Glycosidases"/>
    <property type="match status" value="1"/>
</dbReference>
<feature type="domain" description="SH3b" evidence="5">
    <location>
        <begin position="166"/>
        <end position="228"/>
    </location>
</feature>
<dbReference type="CDD" id="cd00599">
    <property type="entry name" value="GH25_muramidase"/>
    <property type="match status" value="1"/>
</dbReference>
<feature type="signal peptide" evidence="4">
    <location>
        <begin position="1"/>
        <end position="32"/>
    </location>
</feature>
<evidence type="ECO:0000313" key="6">
    <source>
        <dbReference type="EMBL" id="TGA99824.1"/>
    </source>
</evidence>
<evidence type="ECO:0000256" key="4">
    <source>
        <dbReference type="SAM" id="SignalP"/>
    </source>
</evidence>
<keyword evidence="2" id="KW-0378">Hydrolase</keyword>
<evidence type="ECO:0000256" key="1">
    <source>
        <dbReference type="ARBA" id="ARBA00010646"/>
    </source>
</evidence>
<dbReference type="InterPro" id="IPR002053">
    <property type="entry name" value="Glyco_hydro_25"/>
</dbReference>
<gene>
    <name evidence="6" type="ORF">E4665_02425</name>
</gene>
<evidence type="ECO:0000256" key="3">
    <source>
        <dbReference type="ARBA" id="ARBA00023295"/>
    </source>
</evidence>
<keyword evidence="7" id="KW-1185">Reference proteome</keyword>
<dbReference type="RefSeq" id="WP_135347220.1">
    <property type="nucleotide sequence ID" value="NZ_SRJD01000002.1"/>
</dbReference>
<accession>A0A4Z0GT21</accession>
<dbReference type="GO" id="GO:0016998">
    <property type="term" value="P:cell wall macromolecule catabolic process"/>
    <property type="evidence" value="ECO:0007669"/>
    <property type="project" value="InterPro"/>
</dbReference>
<organism evidence="6 7">
    <name type="scientific">Sporolactobacillus shoreae</name>
    <dbReference type="NCBI Taxonomy" id="1465501"/>
    <lineage>
        <taxon>Bacteria</taxon>
        <taxon>Bacillati</taxon>
        <taxon>Bacillota</taxon>
        <taxon>Bacilli</taxon>
        <taxon>Bacillales</taxon>
        <taxon>Sporolactobacillaceae</taxon>
        <taxon>Sporolactobacillus</taxon>
    </lineage>
</organism>
<dbReference type="GO" id="GO:0003796">
    <property type="term" value="F:lysozyme activity"/>
    <property type="evidence" value="ECO:0007669"/>
    <property type="project" value="InterPro"/>
</dbReference>
<dbReference type="EMBL" id="SRJD01000002">
    <property type="protein sequence ID" value="TGA99824.1"/>
    <property type="molecule type" value="Genomic_DNA"/>
</dbReference>
<dbReference type="Pfam" id="PF01183">
    <property type="entry name" value="Glyco_hydro_25"/>
    <property type="match status" value="1"/>
</dbReference>
<dbReference type="InterPro" id="IPR018077">
    <property type="entry name" value="Glyco_hydro_fam25_subgr"/>
</dbReference>